<sequence length="202" mass="23274">MLFSLPLQGQIKTSIERHGFTAFIHLIFGPPKLHKELLPRRDIVFCIAATSFQNENPIHHQVLQAIYRCLTGSKFECQRYGSHWEEIGFQGCDPATDLRGAGMLALLHILYFLRDPKTKELAREIYKLSLHPTQNFPFCVMGINLSRICLQVLREEVFNKECNKHKDVMGTINEVYASLFLYLYNLWKRGKTIADSGFVLQG</sequence>
<proteinExistence type="predicted"/>
<dbReference type="InterPro" id="IPR050868">
    <property type="entry name" value="ELMO_domain-containing"/>
</dbReference>
<evidence type="ECO:0000259" key="1">
    <source>
        <dbReference type="PROSITE" id="PS51335"/>
    </source>
</evidence>
<feature type="domain" description="ELMO" evidence="1">
    <location>
        <begin position="58"/>
        <end position="202"/>
    </location>
</feature>
<dbReference type="Pfam" id="PF04727">
    <property type="entry name" value="ELMO_CED12"/>
    <property type="match status" value="1"/>
</dbReference>
<dbReference type="AlphaFoldDB" id="A0AAV2I770"/>
<accession>A0AAV2I770</accession>
<organism evidence="2 3">
    <name type="scientific">Lymnaea stagnalis</name>
    <name type="common">Great pond snail</name>
    <name type="synonym">Helix stagnalis</name>
    <dbReference type="NCBI Taxonomy" id="6523"/>
    <lineage>
        <taxon>Eukaryota</taxon>
        <taxon>Metazoa</taxon>
        <taxon>Spiralia</taxon>
        <taxon>Lophotrochozoa</taxon>
        <taxon>Mollusca</taxon>
        <taxon>Gastropoda</taxon>
        <taxon>Heterobranchia</taxon>
        <taxon>Euthyneura</taxon>
        <taxon>Panpulmonata</taxon>
        <taxon>Hygrophila</taxon>
        <taxon>Lymnaeoidea</taxon>
        <taxon>Lymnaeidae</taxon>
        <taxon>Lymnaea</taxon>
    </lineage>
</organism>
<protein>
    <recommendedName>
        <fullName evidence="1">ELMO domain-containing protein</fullName>
    </recommendedName>
</protein>
<reference evidence="2 3" key="1">
    <citation type="submission" date="2024-04" db="EMBL/GenBank/DDBJ databases">
        <authorList>
            <consortium name="Genoscope - CEA"/>
            <person name="William W."/>
        </authorList>
    </citation>
    <scope>NUCLEOTIDE SEQUENCE [LARGE SCALE GENOMIC DNA]</scope>
</reference>
<dbReference type="PANTHER" id="PTHR12771:SF2">
    <property type="entry name" value="ELMO DOMAIN-CONTAINING PROTEIN 3"/>
    <property type="match status" value="1"/>
</dbReference>
<dbReference type="EMBL" id="CAXITT010000489">
    <property type="protein sequence ID" value="CAL1542498.1"/>
    <property type="molecule type" value="Genomic_DNA"/>
</dbReference>
<comment type="caution">
    <text evidence="2">The sequence shown here is derived from an EMBL/GenBank/DDBJ whole genome shotgun (WGS) entry which is preliminary data.</text>
</comment>
<dbReference type="Proteomes" id="UP001497497">
    <property type="component" value="Unassembled WGS sequence"/>
</dbReference>
<gene>
    <name evidence="2" type="ORF">GSLYS_00016067001</name>
</gene>
<name>A0AAV2I770_LYMST</name>
<dbReference type="InterPro" id="IPR006816">
    <property type="entry name" value="ELMO_dom"/>
</dbReference>
<keyword evidence="3" id="KW-1185">Reference proteome</keyword>
<evidence type="ECO:0000313" key="3">
    <source>
        <dbReference type="Proteomes" id="UP001497497"/>
    </source>
</evidence>
<dbReference type="PROSITE" id="PS51335">
    <property type="entry name" value="ELMO"/>
    <property type="match status" value="1"/>
</dbReference>
<evidence type="ECO:0000313" key="2">
    <source>
        <dbReference type="EMBL" id="CAL1542498.1"/>
    </source>
</evidence>
<dbReference type="PANTHER" id="PTHR12771">
    <property type="entry name" value="ENGULFMENT AND CELL MOTILITY"/>
    <property type="match status" value="1"/>
</dbReference>